<name>A0A5C6E6B2_9BACT</name>
<organism evidence="1 2">
    <name type="scientific">Rubripirellula reticaptiva</name>
    <dbReference type="NCBI Taxonomy" id="2528013"/>
    <lineage>
        <taxon>Bacteria</taxon>
        <taxon>Pseudomonadati</taxon>
        <taxon>Planctomycetota</taxon>
        <taxon>Planctomycetia</taxon>
        <taxon>Pirellulales</taxon>
        <taxon>Pirellulaceae</taxon>
        <taxon>Rubripirellula</taxon>
    </lineage>
</organism>
<evidence type="ECO:0000313" key="1">
    <source>
        <dbReference type="EMBL" id="TWU44482.1"/>
    </source>
</evidence>
<dbReference type="Proteomes" id="UP000317977">
    <property type="component" value="Unassembled WGS sequence"/>
</dbReference>
<keyword evidence="2" id="KW-1185">Reference proteome</keyword>
<protein>
    <submittedName>
        <fullName evidence="1">Uncharacterized protein</fullName>
    </submittedName>
</protein>
<accession>A0A5C6E6B2</accession>
<proteinExistence type="predicted"/>
<gene>
    <name evidence="1" type="ORF">Poly59_61540</name>
</gene>
<dbReference type="AlphaFoldDB" id="A0A5C6E6B2"/>
<evidence type="ECO:0000313" key="2">
    <source>
        <dbReference type="Proteomes" id="UP000317977"/>
    </source>
</evidence>
<comment type="caution">
    <text evidence="1">The sequence shown here is derived from an EMBL/GenBank/DDBJ whole genome shotgun (WGS) entry which is preliminary data.</text>
</comment>
<reference evidence="1 2" key="1">
    <citation type="submission" date="2019-02" db="EMBL/GenBank/DDBJ databases">
        <title>Deep-cultivation of Planctomycetes and their phenomic and genomic characterization uncovers novel biology.</title>
        <authorList>
            <person name="Wiegand S."/>
            <person name="Jogler M."/>
            <person name="Boedeker C."/>
            <person name="Pinto D."/>
            <person name="Vollmers J."/>
            <person name="Rivas-Marin E."/>
            <person name="Kohn T."/>
            <person name="Peeters S.H."/>
            <person name="Heuer A."/>
            <person name="Rast P."/>
            <person name="Oberbeckmann S."/>
            <person name="Bunk B."/>
            <person name="Jeske O."/>
            <person name="Meyerdierks A."/>
            <person name="Storesund J.E."/>
            <person name="Kallscheuer N."/>
            <person name="Luecker S."/>
            <person name="Lage O.M."/>
            <person name="Pohl T."/>
            <person name="Merkel B.J."/>
            <person name="Hornburger P."/>
            <person name="Mueller R.-W."/>
            <person name="Bruemmer F."/>
            <person name="Labrenz M."/>
            <person name="Spormann A.M."/>
            <person name="Op Den Camp H."/>
            <person name="Overmann J."/>
            <person name="Amann R."/>
            <person name="Jetten M.S.M."/>
            <person name="Mascher T."/>
            <person name="Medema M.H."/>
            <person name="Devos D.P."/>
            <person name="Kaster A.-K."/>
            <person name="Ovreas L."/>
            <person name="Rohde M."/>
            <person name="Galperin M.Y."/>
            <person name="Jogler C."/>
        </authorList>
    </citation>
    <scope>NUCLEOTIDE SEQUENCE [LARGE SCALE GENOMIC DNA]</scope>
    <source>
        <strain evidence="1 2">Poly59</strain>
    </source>
</reference>
<dbReference type="EMBL" id="SJPX01000010">
    <property type="protein sequence ID" value="TWU44482.1"/>
    <property type="molecule type" value="Genomic_DNA"/>
</dbReference>
<sequence>MDCTGVGLAAGFKWNINTPDPVNPDVIRLTPSGVRRISSHKRSPQPSIANWSFGFCVSESTRQTF</sequence>